<comment type="caution">
    <text evidence="2">The sequence shown here is derived from an EMBL/GenBank/DDBJ whole genome shotgun (WGS) entry which is preliminary data.</text>
</comment>
<evidence type="ECO:0000256" key="1">
    <source>
        <dbReference type="SAM" id="SignalP"/>
    </source>
</evidence>
<dbReference type="InterPro" id="IPR006771">
    <property type="entry name" value="CetA-like"/>
</dbReference>
<dbReference type="PANTHER" id="PTHR36195">
    <property type="entry name" value="DOMAIN PROTEIN, PUTATIVE (AFU_ORTHOLOGUE AFUA_5G01990)-RELATED-RELATED"/>
    <property type="match status" value="1"/>
</dbReference>
<keyword evidence="3" id="KW-1185">Reference proteome</keyword>
<protein>
    <submittedName>
        <fullName evidence="2">Uncharacterized protein</fullName>
    </submittedName>
</protein>
<evidence type="ECO:0000313" key="3">
    <source>
        <dbReference type="Proteomes" id="UP000593566"/>
    </source>
</evidence>
<dbReference type="InterPro" id="IPR037176">
    <property type="entry name" value="Osmotin/thaumatin-like_sf"/>
</dbReference>
<accession>A0A8H6CHF5</accession>
<organism evidence="2 3">
    <name type="scientific">Letharia lupina</name>
    <dbReference type="NCBI Taxonomy" id="560253"/>
    <lineage>
        <taxon>Eukaryota</taxon>
        <taxon>Fungi</taxon>
        <taxon>Dikarya</taxon>
        <taxon>Ascomycota</taxon>
        <taxon>Pezizomycotina</taxon>
        <taxon>Lecanoromycetes</taxon>
        <taxon>OSLEUM clade</taxon>
        <taxon>Lecanoromycetidae</taxon>
        <taxon>Lecanorales</taxon>
        <taxon>Lecanorineae</taxon>
        <taxon>Parmeliaceae</taxon>
        <taxon>Letharia</taxon>
    </lineage>
</organism>
<dbReference type="EMBL" id="JACCJB010000010">
    <property type="protein sequence ID" value="KAF6223635.1"/>
    <property type="molecule type" value="Genomic_DNA"/>
</dbReference>
<dbReference type="GeneID" id="59328897"/>
<reference evidence="2 3" key="1">
    <citation type="journal article" date="2020" name="Genomics">
        <title>Complete, high-quality genomes from long-read metagenomic sequencing of two wolf lichen thalli reveals enigmatic genome architecture.</title>
        <authorList>
            <person name="McKenzie S.K."/>
            <person name="Walston R.F."/>
            <person name="Allen J.L."/>
        </authorList>
    </citation>
    <scope>NUCLEOTIDE SEQUENCE [LARGE SCALE GENOMIC DNA]</scope>
    <source>
        <strain evidence="2">WasteWater1</strain>
    </source>
</reference>
<dbReference type="RefSeq" id="XP_037152852.1">
    <property type="nucleotide sequence ID" value="XM_037291417.1"/>
</dbReference>
<gene>
    <name evidence="2" type="ORF">HO133_000478</name>
</gene>
<dbReference type="Pfam" id="PF04681">
    <property type="entry name" value="Bys1"/>
    <property type="match status" value="1"/>
</dbReference>
<name>A0A8H6CHF5_9LECA</name>
<keyword evidence="1" id="KW-0732">Signal</keyword>
<sequence>MHFTTTITALGFVLSAAAVPASQSWIVDPAAATDAPAVPDSGNPVAADANVAAGTTGDANVRNYCDFPVYLYVCGQDPASCTPEYTLAAKTGTYSEVFSTPNNGRSIKMGTTSGEVAKPILQFEYTNTGSGQVAYDLSEVNGNPFGPYGFFLTSNNNACFHEECPAPGTHDVCPWVFTTPTNGLVSDCPIASSIGVTLCG</sequence>
<dbReference type="Proteomes" id="UP000593566">
    <property type="component" value="Unassembled WGS sequence"/>
</dbReference>
<dbReference type="AlphaFoldDB" id="A0A8H6CHF5"/>
<feature type="signal peptide" evidence="1">
    <location>
        <begin position="1"/>
        <end position="24"/>
    </location>
</feature>
<dbReference type="SUPFAM" id="SSF49870">
    <property type="entry name" value="Osmotin, thaumatin-like protein"/>
    <property type="match status" value="1"/>
</dbReference>
<dbReference type="PANTHER" id="PTHR36195:SF4">
    <property type="entry name" value="DOMAIN PROTEIN, PUTATIVE (AFU_ORTHOLOGUE AFUA_5G01990)-RELATED"/>
    <property type="match status" value="1"/>
</dbReference>
<feature type="chain" id="PRO_5034039226" evidence="1">
    <location>
        <begin position="25"/>
        <end position="200"/>
    </location>
</feature>
<proteinExistence type="predicted"/>
<evidence type="ECO:0000313" key="2">
    <source>
        <dbReference type="EMBL" id="KAF6223635.1"/>
    </source>
</evidence>